<keyword evidence="3" id="KW-1185">Reference proteome</keyword>
<dbReference type="GO" id="GO:0016747">
    <property type="term" value="F:acyltransferase activity, transferring groups other than amino-acyl groups"/>
    <property type="evidence" value="ECO:0007669"/>
    <property type="project" value="InterPro"/>
</dbReference>
<evidence type="ECO:0000313" key="2">
    <source>
        <dbReference type="EMBL" id="GGX39838.1"/>
    </source>
</evidence>
<dbReference type="Gene3D" id="3.40.630.30">
    <property type="match status" value="1"/>
</dbReference>
<dbReference type="PANTHER" id="PTHR43328:SF1">
    <property type="entry name" value="N-ACETYLTRANSFERASE DOMAIN-CONTAINING PROTEIN"/>
    <property type="match status" value="1"/>
</dbReference>
<reference evidence="2" key="1">
    <citation type="journal article" date="2014" name="Int. J. Syst. Evol. Microbiol.">
        <title>Complete genome sequence of Corynebacterium casei LMG S-19264T (=DSM 44701T), isolated from a smear-ripened cheese.</title>
        <authorList>
            <consortium name="US DOE Joint Genome Institute (JGI-PGF)"/>
            <person name="Walter F."/>
            <person name="Albersmeier A."/>
            <person name="Kalinowski J."/>
            <person name="Ruckert C."/>
        </authorList>
    </citation>
    <scope>NUCLEOTIDE SEQUENCE</scope>
    <source>
        <strain evidence="2">JCM 4956</strain>
    </source>
</reference>
<comment type="caution">
    <text evidence="2">The sequence shown here is derived from an EMBL/GenBank/DDBJ whole genome shotgun (WGS) entry which is preliminary data.</text>
</comment>
<evidence type="ECO:0000259" key="1">
    <source>
        <dbReference type="PROSITE" id="PS51186"/>
    </source>
</evidence>
<evidence type="ECO:0000313" key="3">
    <source>
        <dbReference type="Proteomes" id="UP000645555"/>
    </source>
</evidence>
<dbReference type="EMBL" id="BMWD01000001">
    <property type="protein sequence ID" value="GGX39838.1"/>
    <property type="molecule type" value="Genomic_DNA"/>
</dbReference>
<dbReference type="SUPFAM" id="SSF55729">
    <property type="entry name" value="Acyl-CoA N-acyltransferases (Nat)"/>
    <property type="match status" value="1"/>
</dbReference>
<dbReference type="AlphaFoldDB" id="A0A918K1H2"/>
<dbReference type="Proteomes" id="UP000645555">
    <property type="component" value="Unassembled WGS sequence"/>
</dbReference>
<dbReference type="PANTHER" id="PTHR43328">
    <property type="entry name" value="ACETYLTRANSFERASE-RELATED"/>
    <property type="match status" value="1"/>
</dbReference>
<organism evidence="2 3">
    <name type="scientific">Streptomyces fructofermentans</name>
    <dbReference type="NCBI Taxonomy" id="152141"/>
    <lineage>
        <taxon>Bacteria</taxon>
        <taxon>Bacillati</taxon>
        <taxon>Actinomycetota</taxon>
        <taxon>Actinomycetes</taxon>
        <taxon>Kitasatosporales</taxon>
        <taxon>Streptomycetaceae</taxon>
        <taxon>Streptomyces</taxon>
    </lineage>
</organism>
<dbReference type="PROSITE" id="PS51186">
    <property type="entry name" value="GNAT"/>
    <property type="match status" value="1"/>
</dbReference>
<dbReference type="InterPro" id="IPR016181">
    <property type="entry name" value="Acyl_CoA_acyltransferase"/>
</dbReference>
<protein>
    <submittedName>
        <fullName evidence="2">N-acetyltransferase GCN5</fullName>
    </submittedName>
</protein>
<proteinExistence type="predicted"/>
<name>A0A918K1H2_9ACTN</name>
<sequence length="166" mass="18521">MAGARLSGMSDDVRVGLRAVREADLDVFFEQEQDAEATRRSRFAARPRERFMSHWATRILGDDTVLVRTVTADGDPAGHIVAWWEGDRRFVGYWLGRSHWGRGVGSAALALFLREERTRPLHADPFAGNTASVRLLERNGFRPEGTVRHGEDVHTLLVLGEDPATG</sequence>
<dbReference type="Pfam" id="PF13302">
    <property type="entry name" value="Acetyltransf_3"/>
    <property type="match status" value="1"/>
</dbReference>
<gene>
    <name evidence="2" type="ORF">GCM10010515_02990</name>
</gene>
<feature type="domain" description="N-acetyltransferase" evidence="1">
    <location>
        <begin position="15"/>
        <end position="162"/>
    </location>
</feature>
<dbReference type="InterPro" id="IPR000182">
    <property type="entry name" value="GNAT_dom"/>
</dbReference>
<reference evidence="2" key="2">
    <citation type="submission" date="2020-09" db="EMBL/GenBank/DDBJ databases">
        <authorList>
            <person name="Sun Q."/>
            <person name="Ohkuma M."/>
        </authorList>
    </citation>
    <scope>NUCLEOTIDE SEQUENCE</scope>
    <source>
        <strain evidence="2">JCM 4956</strain>
    </source>
</reference>
<accession>A0A918K1H2</accession>